<evidence type="ECO:0000313" key="3">
    <source>
        <dbReference type="Proteomes" id="UP000240424"/>
    </source>
</evidence>
<accession>A0A2U3P4X5</accession>
<proteinExistence type="predicted"/>
<evidence type="ECO:0000256" key="1">
    <source>
        <dbReference type="SAM" id="Phobius"/>
    </source>
</evidence>
<dbReference type="AlphaFoldDB" id="A0A2U3P4X5"/>
<protein>
    <submittedName>
        <fullName evidence="2">Membrane protein</fullName>
    </submittedName>
</protein>
<feature type="non-terminal residue" evidence="2">
    <location>
        <position position="1"/>
    </location>
</feature>
<keyword evidence="1" id="KW-0472">Membrane</keyword>
<organism evidence="2 3">
    <name type="scientific">Mycobacterium numidiamassiliense</name>
    <dbReference type="NCBI Taxonomy" id="1841861"/>
    <lineage>
        <taxon>Bacteria</taxon>
        <taxon>Bacillati</taxon>
        <taxon>Actinomycetota</taxon>
        <taxon>Actinomycetes</taxon>
        <taxon>Mycobacteriales</taxon>
        <taxon>Mycobacteriaceae</taxon>
        <taxon>Mycobacterium</taxon>
    </lineage>
</organism>
<feature type="transmembrane region" description="Helical" evidence="1">
    <location>
        <begin position="53"/>
        <end position="73"/>
    </location>
</feature>
<feature type="transmembrane region" description="Helical" evidence="1">
    <location>
        <begin position="7"/>
        <end position="28"/>
    </location>
</feature>
<keyword evidence="1" id="KW-1133">Transmembrane helix</keyword>
<evidence type="ECO:0000313" key="2">
    <source>
        <dbReference type="EMBL" id="SPM38808.1"/>
    </source>
</evidence>
<name>A0A2U3P4X5_9MYCO</name>
<gene>
    <name evidence="2" type="ORF">MNAB215_989</name>
</gene>
<keyword evidence="1" id="KW-0812">Transmembrane</keyword>
<dbReference type="Proteomes" id="UP000240424">
    <property type="component" value="Unassembled WGS sequence"/>
</dbReference>
<dbReference type="EMBL" id="FUEZ01000003">
    <property type="protein sequence ID" value="SPM38808.1"/>
    <property type="molecule type" value="Genomic_DNA"/>
</dbReference>
<reference evidence="2 3" key="1">
    <citation type="submission" date="2017-01" db="EMBL/GenBank/DDBJ databases">
        <authorList>
            <consortium name="Urmite Genomes"/>
        </authorList>
    </citation>
    <scope>NUCLEOTIDE SEQUENCE [LARGE SCALE GENOMIC DNA]</scope>
    <source>
        <strain evidence="2 3">AB215</strain>
    </source>
</reference>
<keyword evidence="3" id="KW-1185">Reference proteome</keyword>
<dbReference type="STRING" id="1841861.GCA_900157365_05192"/>
<sequence>VIGRYRALLELALACAALVGAGVSWLHARFPRGVGPVAEGQPSTMSLVYDPQLLLLTMLLAIIAGVLAVVGVARWRRLRAR</sequence>